<dbReference type="Proteomes" id="UP000799092">
    <property type="component" value="Unassembled WGS sequence"/>
</dbReference>
<sequence>MKKKAKGIKEARSSLSKTQEVLYQKEFRAADRMYQSTKNKM</sequence>
<organism evidence="1 2">
    <name type="scientific">Aquibacillus halophilus</name>
    <dbReference type="NCBI Taxonomy" id="930132"/>
    <lineage>
        <taxon>Bacteria</taxon>
        <taxon>Bacillati</taxon>
        <taxon>Bacillota</taxon>
        <taxon>Bacilli</taxon>
        <taxon>Bacillales</taxon>
        <taxon>Bacillaceae</taxon>
        <taxon>Aquibacillus</taxon>
    </lineage>
</organism>
<dbReference type="EMBL" id="WJNG01000017">
    <property type="protein sequence ID" value="MRH44652.1"/>
    <property type="molecule type" value="Genomic_DNA"/>
</dbReference>
<dbReference type="OrthoDB" id="2940720at2"/>
<dbReference type="RefSeq" id="WP_153738253.1">
    <property type="nucleotide sequence ID" value="NZ_WJNG01000017.1"/>
</dbReference>
<dbReference type="Pfam" id="PF14152">
    <property type="entry name" value="YfhE"/>
    <property type="match status" value="1"/>
</dbReference>
<evidence type="ECO:0000313" key="1">
    <source>
        <dbReference type="EMBL" id="MRH44652.1"/>
    </source>
</evidence>
<accession>A0A6A8DTV4</accession>
<name>A0A6A8DTV4_9BACI</name>
<proteinExistence type="predicted"/>
<comment type="caution">
    <text evidence="1">The sequence shown here is derived from an EMBL/GenBank/DDBJ whole genome shotgun (WGS) entry which is preliminary data.</text>
</comment>
<protein>
    <submittedName>
        <fullName evidence="1">YfhE family protein</fullName>
    </submittedName>
</protein>
<dbReference type="AlphaFoldDB" id="A0A6A8DTV4"/>
<gene>
    <name evidence="1" type="ORF">GH741_18560</name>
</gene>
<dbReference type="InterPro" id="IPR025437">
    <property type="entry name" value="YfhE-like"/>
</dbReference>
<reference evidence="1" key="1">
    <citation type="submission" date="2019-11" db="EMBL/GenBank/DDBJ databases">
        <authorList>
            <person name="Li J."/>
        </authorList>
    </citation>
    <scope>NUCLEOTIDE SEQUENCE</scope>
    <source>
        <strain evidence="1">B6B</strain>
    </source>
</reference>
<keyword evidence="2" id="KW-1185">Reference proteome</keyword>
<evidence type="ECO:0000313" key="2">
    <source>
        <dbReference type="Proteomes" id="UP000799092"/>
    </source>
</evidence>